<dbReference type="Proteomes" id="UP001186944">
    <property type="component" value="Unassembled WGS sequence"/>
</dbReference>
<feature type="transmembrane region" description="Helical" evidence="10">
    <location>
        <begin position="53"/>
        <end position="73"/>
    </location>
</feature>
<evidence type="ECO:0000256" key="3">
    <source>
        <dbReference type="ARBA" id="ARBA00022692"/>
    </source>
</evidence>
<keyword evidence="6 10" id="KW-0472">Membrane</keyword>
<keyword evidence="13" id="KW-1185">Reference proteome</keyword>
<feature type="transmembrane region" description="Helical" evidence="10">
    <location>
        <begin position="255"/>
        <end position="277"/>
    </location>
</feature>
<name>A0AA88Y7H7_PINIB</name>
<evidence type="ECO:0000256" key="4">
    <source>
        <dbReference type="ARBA" id="ARBA00022989"/>
    </source>
</evidence>
<evidence type="ECO:0000259" key="11">
    <source>
        <dbReference type="PROSITE" id="PS50262"/>
    </source>
</evidence>
<organism evidence="12 13">
    <name type="scientific">Pinctada imbricata</name>
    <name type="common">Atlantic pearl-oyster</name>
    <name type="synonym">Pinctada martensii</name>
    <dbReference type="NCBI Taxonomy" id="66713"/>
    <lineage>
        <taxon>Eukaryota</taxon>
        <taxon>Metazoa</taxon>
        <taxon>Spiralia</taxon>
        <taxon>Lophotrochozoa</taxon>
        <taxon>Mollusca</taxon>
        <taxon>Bivalvia</taxon>
        <taxon>Autobranchia</taxon>
        <taxon>Pteriomorphia</taxon>
        <taxon>Pterioida</taxon>
        <taxon>Pterioidea</taxon>
        <taxon>Pteriidae</taxon>
        <taxon>Pinctada</taxon>
    </lineage>
</organism>
<sequence length="318" mass="36134">MSKNQTNVTTSSCLVNPFCDPILGLLGAVAAFGAVLNILLIIIFILDKRLQRPIYIGIPLLALPDMLFLLAKLSTIAFSDFFRQKETSSQDFVLIQTVNCIMVSSYFSSASHVVLLSVQQYIYIAYPLKSGVWFKNTKVIVTSAITWSVCVVFGITYVYIVVINKVNNRMLASKFNIVLTFIITILPVLILVVLHFLKKRVLMSSMVTRPQRSVRKMARVVSFVIAGYLITTTPVNIKDIIEVTFGYLKETWFVIFYEVSTILLYLNYSVNPFIYFFSTPQFRRALCCWRNKRSLYGSNNTSMATSQTSQISSFQERL</sequence>
<evidence type="ECO:0000256" key="6">
    <source>
        <dbReference type="ARBA" id="ARBA00023136"/>
    </source>
</evidence>
<proteinExistence type="predicted"/>
<evidence type="ECO:0000256" key="2">
    <source>
        <dbReference type="ARBA" id="ARBA00022475"/>
    </source>
</evidence>
<keyword evidence="9" id="KW-0807">Transducer</keyword>
<feature type="transmembrane region" description="Helical" evidence="10">
    <location>
        <begin position="139"/>
        <end position="163"/>
    </location>
</feature>
<dbReference type="EMBL" id="VSWD01000010">
    <property type="protein sequence ID" value="KAK3090886.1"/>
    <property type="molecule type" value="Genomic_DNA"/>
</dbReference>
<keyword evidence="7" id="KW-0675">Receptor</keyword>
<evidence type="ECO:0000313" key="13">
    <source>
        <dbReference type="Proteomes" id="UP001186944"/>
    </source>
</evidence>
<dbReference type="SUPFAM" id="SSF81321">
    <property type="entry name" value="Family A G protein-coupled receptor-like"/>
    <property type="match status" value="1"/>
</dbReference>
<evidence type="ECO:0000256" key="10">
    <source>
        <dbReference type="SAM" id="Phobius"/>
    </source>
</evidence>
<feature type="transmembrane region" description="Helical" evidence="10">
    <location>
        <begin position="22"/>
        <end position="46"/>
    </location>
</feature>
<reference evidence="12" key="1">
    <citation type="submission" date="2019-08" db="EMBL/GenBank/DDBJ databases">
        <title>The improved chromosome-level genome for the pearl oyster Pinctada fucata martensii using PacBio sequencing and Hi-C.</title>
        <authorList>
            <person name="Zheng Z."/>
        </authorList>
    </citation>
    <scope>NUCLEOTIDE SEQUENCE</scope>
    <source>
        <strain evidence="12">ZZ-2019</strain>
        <tissue evidence="12">Adductor muscle</tissue>
    </source>
</reference>
<keyword evidence="8" id="KW-0325">Glycoprotein</keyword>
<gene>
    <name evidence="12" type="ORF">FSP39_015471</name>
</gene>
<dbReference type="InterPro" id="IPR017452">
    <property type="entry name" value="GPCR_Rhodpsn_7TM"/>
</dbReference>
<keyword evidence="2" id="KW-1003">Cell membrane</keyword>
<feature type="transmembrane region" description="Helical" evidence="10">
    <location>
        <begin position="93"/>
        <end position="118"/>
    </location>
</feature>
<feature type="transmembrane region" description="Helical" evidence="10">
    <location>
        <begin position="217"/>
        <end position="235"/>
    </location>
</feature>
<keyword evidence="5" id="KW-0297">G-protein coupled receptor</keyword>
<protein>
    <recommendedName>
        <fullName evidence="11">G-protein coupled receptors family 1 profile domain-containing protein</fullName>
    </recommendedName>
</protein>
<dbReference type="GO" id="GO:0005886">
    <property type="term" value="C:plasma membrane"/>
    <property type="evidence" value="ECO:0007669"/>
    <property type="project" value="UniProtKB-SubCell"/>
</dbReference>
<dbReference type="PANTHER" id="PTHR24246:SF27">
    <property type="entry name" value="ADENOSINE RECEPTOR, ISOFORM A"/>
    <property type="match status" value="1"/>
</dbReference>
<evidence type="ECO:0000256" key="8">
    <source>
        <dbReference type="ARBA" id="ARBA00023180"/>
    </source>
</evidence>
<keyword evidence="3 10" id="KW-0812">Transmembrane</keyword>
<evidence type="ECO:0000256" key="9">
    <source>
        <dbReference type="ARBA" id="ARBA00023224"/>
    </source>
</evidence>
<dbReference type="PRINTS" id="PR00237">
    <property type="entry name" value="GPCRRHODOPSN"/>
</dbReference>
<dbReference type="GO" id="GO:0004930">
    <property type="term" value="F:G protein-coupled receptor activity"/>
    <property type="evidence" value="ECO:0007669"/>
    <property type="project" value="UniProtKB-KW"/>
</dbReference>
<dbReference type="SMART" id="SM01381">
    <property type="entry name" value="7TM_GPCR_Srsx"/>
    <property type="match status" value="1"/>
</dbReference>
<feature type="transmembrane region" description="Helical" evidence="10">
    <location>
        <begin position="175"/>
        <end position="197"/>
    </location>
</feature>
<dbReference type="PROSITE" id="PS50262">
    <property type="entry name" value="G_PROTEIN_RECEP_F1_2"/>
    <property type="match status" value="1"/>
</dbReference>
<evidence type="ECO:0000256" key="7">
    <source>
        <dbReference type="ARBA" id="ARBA00023170"/>
    </source>
</evidence>
<dbReference type="PANTHER" id="PTHR24246">
    <property type="entry name" value="OLFACTORY RECEPTOR AND ADENOSINE RECEPTOR"/>
    <property type="match status" value="1"/>
</dbReference>
<dbReference type="Pfam" id="PF00001">
    <property type="entry name" value="7tm_1"/>
    <property type="match status" value="1"/>
</dbReference>
<evidence type="ECO:0000256" key="5">
    <source>
        <dbReference type="ARBA" id="ARBA00023040"/>
    </source>
</evidence>
<evidence type="ECO:0000256" key="1">
    <source>
        <dbReference type="ARBA" id="ARBA00004651"/>
    </source>
</evidence>
<comment type="subcellular location">
    <subcellularLocation>
        <location evidence="1">Cell membrane</location>
        <topology evidence="1">Multi-pass membrane protein</topology>
    </subcellularLocation>
</comment>
<comment type="caution">
    <text evidence="12">The sequence shown here is derived from an EMBL/GenBank/DDBJ whole genome shotgun (WGS) entry which is preliminary data.</text>
</comment>
<evidence type="ECO:0000313" key="12">
    <source>
        <dbReference type="EMBL" id="KAK3090886.1"/>
    </source>
</evidence>
<dbReference type="CDD" id="cd00637">
    <property type="entry name" value="7tm_classA_rhodopsin-like"/>
    <property type="match status" value="1"/>
</dbReference>
<dbReference type="Gene3D" id="1.20.1070.10">
    <property type="entry name" value="Rhodopsin 7-helix transmembrane proteins"/>
    <property type="match status" value="1"/>
</dbReference>
<keyword evidence="4 10" id="KW-1133">Transmembrane helix</keyword>
<feature type="domain" description="G-protein coupled receptors family 1 profile" evidence="11">
    <location>
        <begin position="36"/>
        <end position="275"/>
    </location>
</feature>
<dbReference type="AlphaFoldDB" id="A0AA88Y7H7"/>
<dbReference type="InterPro" id="IPR000276">
    <property type="entry name" value="GPCR_Rhodpsn"/>
</dbReference>
<accession>A0AA88Y7H7</accession>